<gene>
    <name evidence="5" type="ORF">DCAF_LOCUS15576</name>
</gene>
<feature type="compositionally biased region" description="Polar residues" evidence="3">
    <location>
        <begin position="1339"/>
        <end position="1349"/>
    </location>
</feature>
<name>A0AAV1RY10_9ROSI</name>
<evidence type="ECO:0000313" key="5">
    <source>
        <dbReference type="EMBL" id="CAK7340493.1"/>
    </source>
</evidence>
<dbReference type="InterPro" id="IPR001650">
    <property type="entry name" value="Helicase_C-like"/>
</dbReference>
<dbReference type="InterPro" id="IPR049730">
    <property type="entry name" value="SNF2/RAD54-like_C"/>
</dbReference>
<feature type="compositionally biased region" description="Low complexity" evidence="3">
    <location>
        <begin position="1237"/>
        <end position="1247"/>
    </location>
</feature>
<dbReference type="CDD" id="cd18793">
    <property type="entry name" value="SF2_C_SNF"/>
    <property type="match status" value="1"/>
</dbReference>
<evidence type="ECO:0000259" key="4">
    <source>
        <dbReference type="PROSITE" id="PS51194"/>
    </source>
</evidence>
<dbReference type="Proteomes" id="UP001314170">
    <property type="component" value="Unassembled WGS sequence"/>
</dbReference>
<feature type="region of interest" description="Disordered" evidence="3">
    <location>
        <begin position="1197"/>
        <end position="1250"/>
    </location>
</feature>
<feature type="compositionally biased region" description="Polar residues" evidence="3">
    <location>
        <begin position="1306"/>
        <end position="1326"/>
    </location>
</feature>
<feature type="compositionally biased region" description="Polar residues" evidence="3">
    <location>
        <begin position="1283"/>
        <end position="1297"/>
    </location>
</feature>
<feature type="region of interest" description="Disordered" evidence="3">
    <location>
        <begin position="467"/>
        <end position="500"/>
    </location>
</feature>
<keyword evidence="6" id="KW-1185">Reference proteome</keyword>
<accession>A0AAV1RY10</accession>
<feature type="region of interest" description="Disordered" evidence="3">
    <location>
        <begin position="907"/>
        <end position="931"/>
    </location>
</feature>
<evidence type="ECO:0000256" key="3">
    <source>
        <dbReference type="SAM" id="MobiDB-lite"/>
    </source>
</evidence>
<feature type="domain" description="Helicase C-terminal" evidence="4">
    <location>
        <begin position="31"/>
        <end position="194"/>
    </location>
</feature>
<dbReference type="EMBL" id="CAWUPB010001160">
    <property type="protein sequence ID" value="CAK7340493.1"/>
    <property type="molecule type" value="Genomic_DNA"/>
</dbReference>
<dbReference type="InterPro" id="IPR039322">
    <property type="entry name" value="MOM1"/>
</dbReference>
<evidence type="ECO:0000256" key="1">
    <source>
        <dbReference type="ARBA" id="ARBA00022801"/>
    </source>
</evidence>
<organism evidence="5 6">
    <name type="scientific">Dovyalis caffra</name>
    <dbReference type="NCBI Taxonomy" id="77055"/>
    <lineage>
        <taxon>Eukaryota</taxon>
        <taxon>Viridiplantae</taxon>
        <taxon>Streptophyta</taxon>
        <taxon>Embryophyta</taxon>
        <taxon>Tracheophyta</taxon>
        <taxon>Spermatophyta</taxon>
        <taxon>Magnoliopsida</taxon>
        <taxon>eudicotyledons</taxon>
        <taxon>Gunneridae</taxon>
        <taxon>Pentapetalae</taxon>
        <taxon>rosids</taxon>
        <taxon>fabids</taxon>
        <taxon>Malpighiales</taxon>
        <taxon>Salicaceae</taxon>
        <taxon>Flacourtieae</taxon>
        <taxon>Dovyalis</taxon>
    </lineage>
</organism>
<dbReference type="SUPFAM" id="SSF52540">
    <property type="entry name" value="P-loop containing nucleoside triphosphate hydrolases"/>
    <property type="match status" value="1"/>
</dbReference>
<dbReference type="PANTHER" id="PTHR35116">
    <property type="entry name" value="HELICASE PROTEIN MOM1"/>
    <property type="match status" value="1"/>
</dbReference>
<dbReference type="PROSITE" id="PS51194">
    <property type="entry name" value="HELICASE_CTER"/>
    <property type="match status" value="1"/>
</dbReference>
<feature type="compositionally biased region" description="Polar residues" evidence="3">
    <location>
        <begin position="482"/>
        <end position="497"/>
    </location>
</feature>
<comment type="caution">
    <text evidence="5">The sequence shown here is derived from an EMBL/GenBank/DDBJ whole genome shotgun (WGS) entry which is preliminary data.</text>
</comment>
<feature type="compositionally biased region" description="Basic and acidic residues" evidence="3">
    <location>
        <begin position="909"/>
        <end position="920"/>
    </location>
</feature>
<keyword evidence="1" id="KW-0378">Hydrolase</keyword>
<evidence type="ECO:0000256" key="2">
    <source>
        <dbReference type="SAM" id="Coils"/>
    </source>
</evidence>
<reference evidence="5 6" key="1">
    <citation type="submission" date="2024-01" db="EMBL/GenBank/DDBJ databases">
        <authorList>
            <person name="Waweru B."/>
        </authorList>
    </citation>
    <scope>NUCLEOTIDE SEQUENCE [LARGE SCALE GENOMIC DNA]</scope>
</reference>
<dbReference type="Gene3D" id="3.40.50.300">
    <property type="entry name" value="P-loop containing nucleotide triphosphate hydrolases"/>
    <property type="match status" value="1"/>
</dbReference>
<dbReference type="GO" id="GO:0031507">
    <property type="term" value="P:heterochromatin formation"/>
    <property type="evidence" value="ECO:0007669"/>
    <property type="project" value="InterPro"/>
</dbReference>
<dbReference type="InterPro" id="IPR027417">
    <property type="entry name" value="P-loop_NTPase"/>
</dbReference>
<feature type="region of interest" description="Disordered" evidence="3">
    <location>
        <begin position="1339"/>
        <end position="1388"/>
    </location>
</feature>
<keyword evidence="2" id="KW-0175">Coiled coil</keyword>
<dbReference type="Gene3D" id="6.10.250.1310">
    <property type="match status" value="1"/>
</dbReference>
<feature type="region of interest" description="Disordered" evidence="3">
    <location>
        <begin position="1273"/>
        <end position="1326"/>
    </location>
</feature>
<feature type="coiled-coil region" evidence="2">
    <location>
        <begin position="533"/>
        <end position="575"/>
    </location>
</feature>
<protein>
    <recommendedName>
        <fullName evidence="4">Helicase C-terminal domain-containing protein</fullName>
    </recommendedName>
</protein>
<dbReference type="GO" id="GO:0016787">
    <property type="term" value="F:hydrolase activity"/>
    <property type="evidence" value="ECO:0007669"/>
    <property type="project" value="UniProtKB-KW"/>
</dbReference>
<proteinExistence type="predicted"/>
<dbReference type="PANTHER" id="PTHR35116:SF2">
    <property type="entry name" value="ATP-DEPENDENT HELICASE FAMILY PROTEIN-RELATED"/>
    <property type="match status" value="1"/>
</dbReference>
<evidence type="ECO:0000313" key="6">
    <source>
        <dbReference type="Proteomes" id="UP001314170"/>
    </source>
</evidence>
<sequence length="1388" mass="152926">MDPSLQISLTKGSKEVDILDFGIKASGKLQLLDEMLSSIKEKGLRVLILFQSIGGSGKDNIGDILDDFVRQRFGKGSYERVDGHVLRSRKQTALNNFNNHQEGTFVFLLETRACSPSIKLSSVDTVIIFASDWNPMTDIRNLQKITLHSQFDRINIFRLYSSCTVEEKVLIIAKQDKTLDSNLQSISRGASHMLLMWGASYLFDKLAEFHCGNNPTSSGNTLFEQSHLKDVIQEFLTIIIQKGKDNTPSNSIILKVKQNQGSYTTNFPLHGEQNIQLLDEELPHMFWKKLLEGKQPQWKYSSGSSQRNRKRVKYIDDIQKKSEVEGDDVVKKRNKVANNSADSPSLKAAPIGTSGAPVRNMSRFMPSSTGCLNTTDANHVSNITHLNSNLSEVLRANIVEYNERMNLHDSEKSLHLVLKPEIAKLCEILQLPHSDSDGLLSLPCLIKCPLRVLRGKSHGPQRTFNVAASPKAADFSNEDLSKNQSNGRSSLSTPSKTQKVRIEVENLRPSQEFSVDQVLSHLGLAQNDYSKSIKDIEKKCDKQRRKLLQRQHEEREEFEKKYEEEKAELELMHITEAAVIRLHSNISVRTDKLKILDSEYAKAFVELKRQMDIRLNNLLESQLATSNKLQERKAQWIEGVKSWAHAELIDKQPANEFGYNQENAVTLNSCSKEQIPERAQSMLDGDVPLEVRETVSSNEDVPLGVMVASEPMSDGATSSMLHRELPLEAPQTASGRHVSEDVLSVNSSPCEEQTSARSTSGMDVREVLLEVPETAPLEAEEDVNRIVEKDGVSGMVSDNAIEVDQRNGVVCIPNQESHYDDITAVNQENGEVLLGVAGNSGVYQQDEEDPSVVRETSCEVVGSGSTGRDNSGVRVPALHYDTGVNQQSGVLPSGGFETATGAELGAGHTRQEIDRTHTEASDNSQPTESSRLRDSIAQVCDNQIAFQQVDALATEPVVVGSDQSPSDAPVTEHTLQLLPSPNSSAGSHLTTSFAQDVLADLNFDESGTLVSNLRTAPVTSTNSNRLITAPAVHMPVSMSQDPLENELDRIRKETAQIIKIHEDTKLQLKSDCEKEIQEVVAQIRSKHDVKLKEIESEFLCKKKEMDDIKNKVLMNKILAEAFRAKCMDSKASSTPFRQQEMTSSIVQQLLQLSQPTAQRPIITDPYSTGLLSAGLQPTPTCTPPAPPRQVVHSSELFSGTPTRPPHISSTLTSTSPAPPRQVVHSSALFSGTPTRPPHISSISPTTSNLRVSSEIRAPAPHLQRFRPSLSISTTGLPSFPRGMQSQQVSTTSPTLSEIPSRAPATAHQSGPRTMTNGRESMGISPSRTSLQGLESLMNVDNQTNTNPPQAFSFPPLTDLSSNPNPLPQPELSLPTDPASEVVCLSDDE</sequence>
<dbReference type="Pfam" id="PF00271">
    <property type="entry name" value="Helicase_C"/>
    <property type="match status" value="1"/>
</dbReference>